<accession>C5LPD7</accession>
<dbReference type="Proteomes" id="UP000007800">
    <property type="component" value="Unassembled WGS sequence"/>
</dbReference>
<feature type="transmembrane region" description="Helical" evidence="1">
    <location>
        <begin position="30"/>
        <end position="53"/>
    </location>
</feature>
<proteinExistence type="predicted"/>
<keyword evidence="1" id="KW-0812">Transmembrane</keyword>
<organism evidence="3">
    <name type="scientific">Perkinsus marinus (strain ATCC 50983 / TXsc)</name>
    <dbReference type="NCBI Taxonomy" id="423536"/>
    <lineage>
        <taxon>Eukaryota</taxon>
        <taxon>Sar</taxon>
        <taxon>Alveolata</taxon>
        <taxon>Perkinsozoa</taxon>
        <taxon>Perkinsea</taxon>
        <taxon>Perkinsida</taxon>
        <taxon>Perkinsidae</taxon>
        <taxon>Perkinsus</taxon>
    </lineage>
</organism>
<keyword evidence="3" id="KW-1185">Reference proteome</keyword>
<keyword evidence="1" id="KW-1133">Transmembrane helix</keyword>
<keyword evidence="1" id="KW-0472">Membrane</keyword>
<name>C5LPD7_PERM5</name>
<evidence type="ECO:0000313" key="3">
    <source>
        <dbReference type="Proteomes" id="UP000007800"/>
    </source>
</evidence>
<dbReference type="EMBL" id="GG684111">
    <property type="protein sequence ID" value="EER01399.1"/>
    <property type="molecule type" value="Genomic_DNA"/>
</dbReference>
<sequence length="63" mass="6860">MAVSEVASYTIASFAVYVGIHVWKKDTKQVYNVTCLVTALVAVIMGVVCVFINREAVFTGAFK</sequence>
<reference evidence="2 3" key="1">
    <citation type="submission" date="2008-07" db="EMBL/GenBank/DDBJ databases">
        <authorList>
            <person name="El-Sayed N."/>
            <person name="Caler E."/>
            <person name="Inman J."/>
            <person name="Amedeo P."/>
            <person name="Hass B."/>
            <person name="Wortman J."/>
        </authorList>
    </citation>
    <scope>NUCLEOTIDE SEQUENCE [LARGE SCALE GENOMIC DNA]</scope>
    <source>
        <strain evidence="3">ATCC 50983 / TXsc</strain>
    </source>
</reference>
<protein>
    <submittedName>
        <fullName evidence="2">Uncharacterized protein</fullName>
    </submittedName>
</protein>
<dbReference type="GeneID" id="9039883"/>
<gene>
    <name evidence="2" type="ORF">Pmar_PMAR027528</name>
</gene>
<dbReference type="AlphaFoldDB" id="C5LPD7"/>
<evidence type="ECO:0000256" key="1">
    <source>
        <dbReference type="SAM" id="Phobius"/>
    </source>
</evidence>
<dbReference type="InParanoid" id="C5LPD7"/>
<feature type="transmembrane region" description="Helical" evidence="1">
    <location>
        <begin position="6"/>
        <end position="23"/>
    </location>
</feature>
<evidence type="ECO:0000313" key="2">
    <source>
        <dbReference type="EMBL" id="EER01399.1"/>
    </source>
</evidence>
<dbReference type="RefSeq" id="XP_002768681.1">
    <property type="nucleotide sequence ID" value="XM_002768635.1"/>
</dbReference>